<dbReference type="OrthoDB" id="1971562at2"/>
<dbReference type="Gene3D" id="2.40.100.20">
    <property type="match status" value="1"/>
</dbReference>
<sequence length="323" mass="36322">MSKHQRNLSEFIAEVKFLTARIMTVEPKEIADLRLGEMDIPAGSYGQYFGTWDIAHGMLRDYSMYTMYPLVVLAEDPDLSTKSLSKVVDALDQSYSNYLRYSGFPKMGALALELRAHLKDEPSKADVVAALRAFTDYTNRLQAWSFHYFPWGLGQHFKYPEERLLSAPAPVSDMGATRAYIRTGQRIRISWKPLNISVNATLASNENPELCADLVGALPFTSIQDHAVVTGESMYSWSPFVSTAPIRLRERICDAPIGRIRFSQSTGQKFIVQYGPTTEDLSQPVLGEIDEADAAKLEEVGKAVWKSTFETKELIWMTVELAE</sequence>
<feature type="domain" description="Cucumopine synthase C-terminal helical bundle" evidence="1">
    <location>
        <begin position="9"/>
        <end position="147"/>
    </location>
</feature>
<evidence type="ECO:0000313" key="2">
    <source>
        <dbReference type="EMBL" id="SAL22047.1"/>
    </source>
</evidence>
<evidence type="ECO:0000259" key="1">
    <source>
        <dbReference type="Pfam" id="PF18631"/>
    </source>
</evidence>
<evidence type="ECO:0000313" key="3">
    <source>
        <dbReference type="Proteomes" id="UP000054893"/>
    </source>
</evidence>
<dbReference type="RefSeq" id="WP_060818179.1">
    <property type="nucleotide sequence ID" value="NZ_FCOC02000003.1"/>
</dbReference>
<dbReference type="Proteomes" id="UP000054893">
    <property type="component" value="Unassembled WGS sequence"/>
</dbReference>
<dbReference type="InterPro" id="IPR040602">
    <property type="entry name" value="Cucumopine_C"/>
</dbReference>
<reference evidence="2 3" key="1">
    <citation type="submission" date="2016-01" db="EMBL/GenBank/DDBJ databases">
        <authorList>
            <person name="Oliw E.H."/>
        </authorList>
    </citation>
    <scope>NUCLEOTIDE SEQUENCE [LARGE SCALE GENOMIC DNA]</scope>
    <source>
        <strain evidence="2">LMG 22029</strain>
    </source>
</reference>
<proteinExistence type="predicted"/>
<dbReference type="Pfam" id="PF18631">
    <property type="entry name" value="Cucumopine_C"/>
    <property type="match status" value="1"/>
</dbReference>
<dbReference type="EMBL" id="FCOC02000003">
    <property type="protein sequence ID" value="SAL22047.1"/>
    <property type="molecule type" value="Genomic_DNA"/>
</dbReference>
<protein>
    <recommendedName>
        <fullName evidence="1">Cucumopine synthase C-terminal helical bundle domain-containing protein</fullName>
    </recommendedName>
</protein>
<name>A0A158FQR8_CABSO</name>
<gene>
    <name evidence="2" type="ORF">AWB64_01659</name>
</gene>
<organism evidence="2 3">
    <name type="scientific">Caballeronia sordidicola</name>
    <name type="common">Burkholderia sordidicola</name>
    <dbReference type="NCBI Taxonomy" id="196367"/>
    <lineage>
        <taxon>Bacteria</taxon>
        <taxon>Pseudomonadati</taxon>
        <taxon>Pseudomonadota</taxon>
        <taxon>Betaproteobacteria</taxon>
        <taxon>Burkholderiales</taxon>
        <taxon>Burkholderiaceae</taxon>
        <taxon>Caballeronia</taxon>
    </lineage>
</organism>
<dbReference type="AlphaFoldDB" id="A0A158FQR8"/>
<accession>A0A158FQR8</accession>